<dbReference type="Pfam" id="PF16531">
    <property type="entry name" value="SAS-6_N"/>
    <property type="match status" value="1"/>
</dbReference>
<sequence length="617" mass="72222">MQSEILFSKYIRVVQKEFDQRCSPLQIQVSLLTLTATHKKELQIRLTNDEDLFFLQSLTVNEEDYQVLKSEQGLLIDFNSFPKKFIDLLELCIAEQSNSLPRFSLHLSIGISSTISQSLLEVVETNPFKHLVHLSLKFLPAKNEELKAYLVDCLKKLKGENALLQNKLACTENDLSRHLLSTQKIINEQSKEIDDLRKETNIKLEEATSSLSKELCIEKENYRKLHLMLEEKRQSERETLGEQYRKTLNEYEKKIEDYQRSNKELTDQKYKYESLIRDLKTKLTNLEEEKRVTTKDLQYIRRQNTALDSERHERDKTLNHLRTRVAVLEQELKDKDQVVKRTNELNETSAEQKRRLEIDLEEKSNAVLQLDATIQSVSKEVMKGNEIIQKLQTELKATKSRMKMINVVMTKQERLIEEKDIIISQKEKELKDIDLQLNAVKDENKLMKKKFEETNQKLNESQEELKNNENVINWLNRQLNEHTINKLSSTHNATLISSNRMTNQERASSPSTFQSGQYIQPYNTNIQSYNQIHYRPILKKPQFQSDGISPIAPQVQFPQVQTLRQKQMSTPVVNEEVIDPKYLMRKRPEELKENHDPSTEIKRNSPKPLLVATSNGV</sequence>
<dbReference type="PANTHER" id="PTHR44281:SF2">
    <property type="entry name" value="SPINDLE ASSEMBLY ABNORMAL PROTEIN 6 HOMOLOG"/>
    <property type="match status" value="1"/>
</dbReference>
<comment type="subcellular location">
    <subcellularLocation>
        <location evidence="1">Cytoplasm</location>
        <location evidence="1">Cytoskeleton</location>
        <location evidence="1">Microtubule organizing center</location>
        <location evidence="1">Centrosome</location>
    </subcellularLocation>
</comment>
<evidence type="ECO:0000313" key="9">
    <source>
        <dbReference type="Proteomes" id="UP001652625"/>
    </source>
</evidence>
<organism evidence="9 10">
    <name type="scientific">Hydra vulgaris</name>
    <name type="common">Hydra</name>
    <name type="synonym">Hydra attenuata</name>
    <dbReference type="NCBI Taxonomy" id="6087"/>
    <lineage>
        <taxon>Eukaryota</taxon>
        <taxon>Metazoa</taxon>
        <taxon>Cnidaria</taxon>
        <taxon>Hydrozoa</taxon>
        <taxon>Hydroidolina</taxon>
        <taxon>Anthoathecata</taxon>
        <taxon>Aplanulata</taxon>
        <taxon>Hydridae</taxon>
        <taxon>Hydra</taxon>
    </lineage>
</organism>
<evidence type="ECO:0000256" key="1">
    <source>
        <dbReference type="ARBA" id="ARBA00004300"/>
    </source>
</evidence>
<name>A0ABM4D8X8_HYDVU</name>
<keyword evidence="4" id="KW-0206">Cytoskeleton</keyword>
<feature type="region of interest" description="Disordered" evidence="7">
    <location>
        <begin position="586"/>
        <end position="617"/>
    </location>
</feature>
<gene>
    <name evidence="10" type="primary">LOC105845302</name>
</gene>
<evidence type="ECO:0000313" key="10">
    <source>
        <dbReference type="RefSeq" id="XP_065670795.1"/>
    </source>
</evidence>
<evidence type="ECO:0000256" key="3">
    <source>
        <dbReference type="ARBA" id="ARBA00023054"/>
    </source>
</evidence>
<evidence type="ECO:0000259" key="8">
    <source>
        <dbReference type="Pfam" id="PF16531"/>
    </source>
</evidence>
<dbReference type="Proteomes" id="UP001652625">
    <property type="component" value="Chromosome 12"/>
</dbReference>
<evidence type="ECO:0000256" key="5">
    <source>
        <dbReference type="ARBA" id="ARBA00023306"/>
    </source>
</evidence>
<proteinExistence type="predicted"/>
<feature type="coiled-coil region" evidence="6">
    <location>
        <begin position="423"/>
        <end position="478"/>
    </location>
</feature>
<protein>
    <submittedName>
        <fullName evidence="10">Spindle assembly abnormal protein 6 homolog isoform X2</fullName>
    </submittedName>
</protein>
<dbReference type="InterPro" id="IPR038558">
    <property type="entry name" value="SAS-6_N_sf"/>
</dbReference>
<dbReference type="PANTHER" id="PTHR44281">
    <property type="entry name" value="SPINDLE ASSEMBLY ABNORMAL PROTEIN 6 HOMOLOG"/>
    <property type="match status" value="1"/>
</dbReference>
<feature type="compositionally biased region" description="Basic and acidic residues" evidence="7">
    <location>
        <begin position="586"/>
        <end position="603"/>
    </location>
</feature>
<keyword evidence="3 6" id="KW-0175">Coiled coil</keyword>
<feature type="domain" description="Spindle assembly abnormal protein 6 N-terminal" evidence="8">
    <location>
        <begin position="20"/>
        <end position="138"/>
    </location>
</feature>
<evidence type="ECO:0000256" key="6">
    <source>
        <dbReference type="SAM" id="Coils"/>
    </source>
</evidence>
<keyword evidence="9" id="KW-1185">Reference proteome</keyword>
<evidence type="ECO:0000256" key="7">
    <source>
        <dbReference type="SAM" id="MobiDB-lite"/>
    </source>
</evidence>
<feature type="coiled-coil region" evidence="6">
    <location>
        <begin position="154"/>
        <end position="206"/>
    </location>
</feature>
<evidence type="ECO:0000256" key="2">
    <source>
        <dbReference type="ARBA" id="ARBA00022490"/>
    </source>
</evidence>
<keyword evidence="5" id="KW-0131">Cell cycle</keyword>
<accession>A0ABM4D8X8</accession>
<reference evidence="10" key="1">
    <citation type="submission" date="2025-08" db="UniProtKB">
        <authorList>
            <consortium name="RefSeq"/>
        </authorList>
    </citation>
    <scope>IDENTIFICATION</scope>
</reference>
<dbReference type="RefSeq" id="XP_065670795.1">
    <property type="nucleotide sequence ID" value="XM_065814723.1"/>
</dbReference>
<evidence type="ECO:0000256" key="4">
    <source>
        <dbReference type="ARBA" id="ARBA00023212"/>
    </source>
</evidence>
<dbReference type="GeneID" id="105845302"/>
<dbReference type="InterPro" id="IPR032396">
    <property type="entry name" value="SAS-6_N"/>
</dbReference>
<dbReference type="CDD" id="cd10142">
    <property type="entry name" value="HD_SAS6_N"/>
    <property type="match status" value="1"/>
</dbReference>
<keyword evidence="2" id="KW-0963">Cytoplasm</keyword>
<feature type="coiled-coil region" evidence="6">
    <location>
        <begin position="241"/>
        <end position="366"/>
    </location>
</feature>
<dbReference type="Gene3D" id="2.170.210.20">
    <property type="entry name" value="Spindle assembly abnormal protein 6, N-terminal domain"/>
    <property type="match status" value="1"/>
</dbReference>